<dbReference type="OrthoDB" id="266253at2"/>
<evidence type="ECO:0000313" key="2">
    <source>
        <dbReference type="EMBL" id="KJL41958.1"/>
    </source>
</evidence>
<dbReference type="PATRIC" id="fig|69370.6.peg.2620"/>
<evidence type="ECO:0000313" key="3">
    <source>
        <dbReference type="Proteomes" id="UP000034098"/>
    </source>
</evidence>
<reference evidence="2 3" key="1">
    <citation type="submission" date="2015-02" db="EMBL/GenBank/DDBJ databases">
        <title>Draft genome sequences of ten Microbacterium spp. with emphasis on heavy metal contaminated environments.</title>
        <authorList>
            <person name="Corretto E."/>
        </authorList>
    </citation>
    <scope>NUCLEOTIDE SEQUENCE [LARGE SCALE GENOMIC DNA]</scope>
    <source>
        <strain evidence="2 3">DSM 8608</strain>
    </source>
</reference>
<sequence>MSAHRSACGCAACRAAAAPPLPVANRPGLRSIRYRSGTHGDFLSAMIAGLSRDTSPPTQAIPPAIDPPQPHEARPALRGLRTRDADDATVALLDAFAVTADILTFYTERLANEAYLGTATERTSLQELGALVAYRLGRGAAAEVALAFSLEKPPAPLPESMKDPGIAPPAVPTALTLPVGLRVQSVPGPDERPQTFETVEQIEARPEWNALPVVPTLPFPQVAAPTEAWFEGTTLGLARGDALLFTGPELGTEWDLRSLDSVEVIEKAGVTHVTWSGGVASTMPPSMPITDLRVFVFRRRFAVFAHNAPVWVLADPEADPPTYLNPDTDSGFLATTSSGDTTSTFLDGAHPEIPIGSWLVLDAAATNGRFRVASVREASLAIWGVSGRTTALGLTGPALGVDLSPRDVTVLAVPEPLTLAGVPVTSAIAGTTILVDGDAHEMVAGRTVILSGTDAAGTTVSEPVVVASAEPVPSGRTLLTLASAPTIAPTRSSAVVFGNAARATHGETVTQLLGSGDARVPFAAYRLQQSPLTFVRAETPRGTASTLEVRVDDVRWTEVATTATAGATDRVYETRDDPDGGISVVFGDGVHGARPSTGSTNVRARHRKGVGAAGNVRKDQLGIALDRPLGLKGVTNPAPAVGGVDPETEADARRAIPIPVRTLGRTVSLVDYADFSLAFAGIGKARADVLPANVGPLIVVTVTDAAGAAPPLQIVERLERELRRWGDPLVRVAVVPVRLVDFRIALKVDTDPDRERGKVLVSLERALRDTFGAVARELGDPVHASELVAVAASVVGVVGIDLDQFHRGTAPGLAKRLVAASAALAVPSPLGAELLALSADPFPPLQEMP</sequence>
<protein>
    <recommendedName>
        <fullName evidence="4">Phage baseplate assembly protein</fullName>
    </recommendedName>
</protein>
<dbReference type="RefSeq" id="WP_045299963.1">
    <property type="nucleotide sequence ID" value="NZ_JYJA01000036.1"/>
</dbReference>
<evidence type="ECO:0008006" key="4">
    <source>
        <dbReference type="Google" id="ProtNLM"/>
    </source>
</evidence>
<evidence type="ECO:0000256" key="1">
    <source>
        <dbReference type="SAM" id="MobiDB-lite"/>
    </source>
</evidence>
<feature type="region of interest" description="Disordered" evidence="1">
    <location>
        <begin position="53"/>
        <end position="73"/>
    </location>
</feature>
<proteinExistence type="predicted"/>
<dbReference type="EMBL" id="JYJA01000036">
    <property type="protein sequence ID" value="KJL41958.1"/>
    <property type="molecule type" value="Genomic_DNA"/>
</dbReference>
<comment type="caution">
    <text evidence="2">The sequence shown here is derived from an EMBL/GenBank/DDBJ whole genome shotgun (WGS) entry which is preliminary data.</text>
</comment>
<dbReference type="AlphaFoldDB" id="A0A0M2HCX0"/>
<organism evidence="2 3">
    <name type="scientific">Microbacterium trichothecenolyticum</name>
    <name type="common">Aureobacterium trichothecenolyticum</name>
    <dbReference type="NCBI Taxonomy" id="69370"/>
    <lineage>
        <taxon>Bacteria</taxon>
        <taxon>Bacillati</taxon>
        <taxon>Actinomycetota</taxon>
        <taxon>Actinomycetes</taxon>
        <taxon>Micrococcales</taxon>
        <taxon>Microbacteriaceae</taxon>
        <taxon>Microbacterium</taxon>
    </lineage>
</organism>
<gene>
    <name evidence="2" type="ORF">RS82_02575</name>
</gene>
<accession>A0A0M2HCX0</accession>
<dbReference type="Proteomes" id="UP000034098">
    <property type="component" value="Unassembled WGS sequence"/>
</dbReference>
<keyword evidence="3" id="KW-1185">Reference proteome</keyword>
<name>A0A0M2HCX0_MICTR</name>